<organism evidence="2 3">
    <name type="scientific">Pisolithus tinctorius Marx 270</name>
    <dbReference type="NCBI Taxonomy" id="870435"/>
    <lineage>
        <taxon>Eukaryota</taxon>
        <taxon>Fungi</taxon>
        <taxon>Dikarya</taxon>
        <taxon>Basidiomycota</taxon>
        <taxon>Agaricomycotina</taxon>
        <taxon>Agaricomycetes</taxon>
        <taxon>Agaricomycetidae</taxon>
        <taxon>Boletales</taxon>
        <taxon>Sclerodermatineae</taxon>
        <taxon>Pisolithaceae</taxon>
        <taxon>Pisolithus</taxon>
    </lineage>
</organism>
<reference evidence="2 3" key="1">
    <citation type="submission" date="2014-04" db="EMBL/GenBank/DDBJ databases">
        <authorList>
            <consortium name="DOE Joint Genome Institute"/>
            <person name="Kuo A."/>
            <person name="Kohler A."/>
            <person name="Costa M.D."/>
            <person name="Nagy L.G."/>
            <person name="Floudas D."/>
            <person name="Copeland A."/>
            <person name="Barry K.W."/>
            <person name="Cichocki N."/>
            <person name="Veneault-Fourrey C."/>
            <person name="LaButti K."/>
            <person name="Lindquist E.A."/>
            <person name="Lipzen A."/>
            <person name="Lundell T."/>
            <person name="Morin E."/>
            <person name="Murat C."/>
            <person name="Sun H."/>
            <person name="Tunlid A."/>
            <person name="Henrissat B."/>
            <person name="Grigoriev I.V."/>
            <person name="Hibbett D.S."/>
            <person name="Martin F."/>
            <person name="Nordberg H.P."/>
            <person name="Cantor M.N."/>
            <person name="Hua S.X."/>
        </authorList>
    </citation>
    <scope>NUCLEOTIDE SEQUENCE [LARGE SCALE GENOMIC DNA]</scope>
    <source>
        <strain evidence="2 3">Marx 270</strain>
    </source>
</reference>
<feature type="compositionally biased region" description="Low complexity" evidence="1">
    <location>
        <begin position="234"/>
        <end position="253"/>
    </location>
</feature>
<feature type="compositionally biased region" description="Basic and acidic residues" evidence="1">
    <location>
        <begin position="102"/>
        <end position="112"/>
    </location>
</feature>
<dbReference type="AlphaFoldDB" id="A0A0C3K033"/>
<proteinExistence type="predicted"/>
<dbReference type="InParanoid" id="A0A0C3K033"/>
<dbReference type="EMBL" id="KN831944">
    <property type="protein sequence ID" value="KIO14758.1"/>
    <property type="molecule type" value="Genomic_DNA"/>
</dbReference>
<dbReference type="Proteomes" id="UP000054217">
    <property type="component" value="Unassembled WGS sequence"/>
</dbReference>
<keyword evidence="3" id="KW-1185">Reference proteome</keyword>
<evidence type="ECO:0000313" key="2">
    <source>
        <dbReference type="EMBL" id="KIO14758.1"/>
    </source>
</evidence>
<dbReference type="HOGENOM" id="CLU_028293_1_0_1"/>
<accession>A0A0C3K033</accession>
<sequence>MLLLTESTLHWLNLLWNISAPNRRALLLGRINKWANDVGPSSGNNSPQNSVPSDSHSNSTPHPLSLTVPSLTTNATSVSSAASDTIPVYGRTPSINPSGLPTHDESGDDNKDQQGTVPVRFAGYRETKLVACMANAHFNLELEESDDDFDRPISNMALAGSKRKHTDHSSEYIVTSEVDEADDDGHRDRNIHLCTPKAPELRRVTTMSNIVIDQPAKKAKTSNNFSEQGVNTVGPSSSAGPGTPSQVSSSGTSGTGRICYINLDLPATLQADRKWTKQILPALVTWAGSLADPWLIPDQDLMCAIRIIITTISTDFLDLSVIRPGTPIFSLATHRLTVWRSNFGSTTIAIIAHFLVAGPSNNIDAESMDLPTIRETYNDLLERFSFLYQDLDHQNPVNAFCSQFVLQLLAHTHLRSCIGCPDIPALRTDTLKAFGVQGALALSCAALKRAIQLFQRGDMDVNNQISTRGKATAKTPLKLNRTSGKESSAALAFSEQNWGMCTRHYYTSVAKHDHLALTEIVSMANALVSPAMDSLLDDGSLRVDSAAVDLGMSIDQRMNICRTNTLSLHGLLT</sequence>
<feature type="compositionally biased region" description="Low complexity" evidence="1">
    <location>
        <begin position="38"/>
        <end position="53"/>
    </location>
</feature>
<feature type="region of interest" description="Disordered" evidence="1">
    <location>
        <begin position="216"/>
        <end position="253"/>
    </location>
</feature>
<name>A0A0C3K033_PISTI</name>
<dbReference type="STRING" id="870435.A0A0C3K033"/>
<protein>
    <submittedName>
        <fullName evidence="2">Uncharacterized protein</fullName>
    </submittedName>
</protein>
<evidence type="ECO:0000256" key="1">
    <source>
        <dbReference type="SAM" id="MobiDB-lite"/>
    </source>
</evidence>
<feature type="compositionally biased region" description="Polar residues" evidence="1">
    <location>
        <begin position="221"/>
        <end position="233"/>
    </location>
</feature>
<dbReference type="OrthoDB" id="2690833at2759"/>
<evidence type="ECO:0000313" key="3">
    <source>
        <dbReference type="Proteomes" id="UP000054217"/>
    </source>
</evidence>
<feature type="compositionally biased region" description="Low complexity" evidence="1">
    <location>
        <begin position="70"/>
        <end position="83"/>
    </location>
</feature>
<feature type="region of interest" description="Disordered" evidence="1">
    <location>
        <begin position="37"/>
        <end position="115"/>
    </location>
</feature>
<reference evidence="3" key="2">
    <citation type="submission" date="2015-01" db="EMBL/GenBank/DDBJ databases">
        <title>Evolutionary Origins and Diversification of the Mycorrhizal Mutualists.</title>
        <authorList>
            <consortium name="DOE Joint Genome Institute"/>
            <consortium name="Mycorrhizal Genomics Consortium"/>
            <person name="Kohler A."/>
            <person name="Kuo A."/>
            <person name="Nagy L.G."/>
            <person name="Floudas D."/>
            <person name="Copeland A."/>
            <person name="Barry K.W."/>
            <person name="Cichocki N."/>
            <person name="Veneault-Fourrey C."/>
            <person name="LaButti K."/>
            <person name="Lindquist E.A."/>
            <person name="Lipzen A."/>
            <person name="Lundell T."/>
            <person name="Morin E."/>
            <person name="Murat C."/>
            <person name="Riley R."/>
            <person name="Ohm R."/>
            <person name="Sun H."/>
            <person name="Tunlid A."/>
            <person name="Henrissat B."/>
            <person name="Grigoriev I.V."/>
            <person name="Hibbett D.S."/>
            <person name="Martin F."/>
        </authorList>
    </citation>
    <scope>NUCLEOTIDE SEQUENCE [LARGE SCALE GENOMIC DNA]</scope>
    <source>
        <strain evidence="3">Marx 270</strain>
    </source>
</reference>
<gene>
    <name evidence="2" type="ORF">M404DRAFT_17617</name>
</gene>